<feature type="signal peptide" evidence="4">
    <location>
        <begin position="1"/>
        <end position="22"/>
    </location>
</feature>
<dbReference type="GO" id="GO:0006508">
    <property type="term" value="P:proteolysis"/>
    <property type="evidence" value="ECO:0007669"/>
    <property type="project" value="UniProtKB-KW"/>
</dbReference>
<dbReference type="CDD" id="cd00190">
    <property type="entry name" value="Tryp_SPc"/>
    <property type="match status" value="1"/>
</dbReference>
<dbReference type="PROSITE" id="PS50240">
    <property type="entry name" value="TRYPSIN_DOM"/>
    <property type="match status" value="1"/>
</dbReference>
<evidence type="ECO:0000313" key="6">
    <source>
        <dbReference type="Proteomes" id="UP000186698"/>
    </source>
</evidence>
<dbReference type="SUPFAM" id="SSF50494">
    <property type="entry name" value="Trypsin-like serine proteases"/>
    <property type="match status" value="1"/>
</dbReference>
<keyword evidence="3" id="KW-1133">Transmembrane helix</keyword>
<dbReference type="InterPro" id="IPR018114">
    <property type="entry name" value="TRYPSIN_HIS"/>
</dbReference>
<dbReference type="PANTHER" id="PTHR24253">
    <property type="entry name" value="TRANSMEMBRANE PROTEASE SERINE"/>
    <property type="match status" value="1"/>
</dbReference>
<dbReference type="PROSITE" id="PS00134">
    <property type="entry name" value="TRYPSIN_HIS"/>
    <property type="match status" value="1"/>
</dbReference>
<keyword evidence="2" id="KW-0720">Serine protease</keyword>
<keyword evidence="2" id="KW-0378">Hydrolase</keyword>
<dbReference type="PANTHER" id="PTHR24253:SF169">
    <property type="entry name" value="PROSTASIN"/>
    <property type="match status" value="1"/>
</dbReference>
<keyword evidence="6" id="KW-1185">Reference proteome</keyword>
<evidence type="ECO:0000256" key="2">
    <source>
        <dbReference type="RuleBase" id="RU363034"/>
    </source>
</evidence>
<evidence type="ECO:0000259" key="5">
    <source>
        <dbReference type="PROSITE" id="PS50240"/>
    </source>
</evidence>
<evidence type="ECO:0000256" key="1">
    <source>
        <dbReference type="ARBA" id="ARBA00023157"/>
    </source>
</evidence>
<proteinExistence type="predicted"/>
<dbReference type="InterPro" id="IPR001254">
    <property type="entry name" value="Trypsin_dom"/>
</dbReference>
<dbReference type="InterPro" id="IPR009003">
    <property type="entry name" value="Peptidase_S1_PA"/>
</dbReference>
<dbReference type="GO" id="GO:0005886">
    <property type="term" value="C:plasma membrane"/>
    <property type="evidence" value="ECO:0000318"/>
    <property type="project" value="GO_Central"/>
</dbReference>
<accession>A0A8J0U683</accession>
<dbReference type="KEGG" id="xla:108703949"/>
<dbReference type="InterPro" id="IPR001314">
    <property type="entry name" value="Peptidase_S1A"/>
</dbReference>
<keyword evidence="3" id="KW-0812">Transmembrane</keyword>
<dbReference type="SMART" id="SM00020">
    <property type="entry name" value="Tryp_SPc"/>
    <property type="match status" value="1"/>
</dbReference>
<gene>
    <name evidence="7" type="primary">LOC108703949</name>
</gene>
<dbReference type="InterPro" id="IPR043504">
    <property type="entry name" value="Peptidase_S1_PA_chymotrypsin"/>
</dbReference>
<keyword evidence="3" id="KW-0472">Membrane</keyword>
<dbReference type="RefSeq" id="XP_018095750.1">
    <property type="nucleotide sequence ID" value="XM_018240261.2"/>
</dbReference>
<dbReference type="GO" id="GO:0004252">
    <property type="term" value="F:serine-type endopeptidase activity"/>
    <property type="evidence" value="ECO:0007669"/>
    <property type="project" value="InterPro"/>
</dbReference>
<organism evidence="6 7">
    <name type="scientific">Xenopus laevis</name>
    <name type="common">African clawed frog</name>
    <dbReference type="NCBI Taxonomy" id="8355"/>
    <lineage>
        <taxon>Eukaryota</taxon>
        <taxon>Metazoa</taxon>
        <taxon>Chordata</taxon>
        <taxon>Craniata</taxon>
        <taxon>Vertebrata</taxon>
        <taxon>Euteleostomi</taxon>
        <taxon>Amphibia</taxon>
        <taxon>Batrachia</taxon>
        <taxon>Anura</taxon>
        <taxon>Pipoidea</taxon>
        <taxon>Pipidae</taxon>
        <taxon>Xenopodinae</taxon>
        <taxon>Xenopus</taxon>
        <taxon>Xenopus</taxon>
    </lineage>
</organism>
<dbReference type="PROSITE" id="PS00135">
    <property type="entry name" value="TRYPSIN_SER"/>
    <property type="match status" value="1"/>
</dbReference>
<keyword evidence="2" id="KW-0645">Protease</keyword>
<dbReference type="Pfam" id="PF00089">
    <property type="entry name" value="Trypsin"/>
    <property type="match status" value="1"/>
</dbReference>
<protein>
    <submittedName>
        <fullName evidence="7">Prostasin</fullName>
    </submittedName>
</protein>
<keyword evidence="4" id="KW-0732">Signal</keyword>
<dbReference type="GO" id="GO:0008236">
    <property type="term" value="F:serine-type peptidase activity"/>
    <property type="evidence" value="ECO:0000318"/>
    <property type="project" value="GO_Central"/>
</dbReference>
<reference evidence="7" key="1">
    <citation type="submission" date="2025-08" db="UniProtKB">
        <authorList>
            <consortium name="RefSeq"/>
        </authorList>
    </citation>
    <scope>IDENTIFICATION</scope>
    <source>
        <strain evidence="7">J_2021</strain>
        <tissue evidence="7">Erythrocytes</tissue>
    </source>
</reference>
<dbReference type="Gene3D" id="2.40.10.10">
    <property type="entry name" value="Trypsin-like serine proteases"/>
    <property type="match status" value="2"/>
</dbReference>
<dbReference type="Proteomes" id="UP000186698">
    <property type="component" value="Chromosome 9_10L"/>
</dbReference>
<sequence>MEPLPLLSLFLLAVVHFEPGKSQEGVQSRIVGGHDASKGMFPWQVSLRYQNKHVCGATLISLNYILTAAHCFPSDHIMSDYSVNLGVLELDVPSSDSQLLKLKEIKIHPSYSHDTSSGDVALAALNPPAAFSSAVQPISLPSDNVQFPIGLTCQVTGWGNIRQGVSLSGAKALQVGNVKIISRQTCNCLYHIAPSSDSLGSIQQDMICAGSAAGSVDACQGDSGGPLTCTVNGKSYLAGVVSWGDQCGAANRPGVYILISLYVNWIRSIDPSATVQYVTVNIPSDPQNDGGCVGADGKFYNNPNGASIFLVTFAALPFYWLTTYILSDF</sequence>
<feature type="chain" id="PRO_5035172423" evidence="4">
    <location>
        <begin position="23"/>
        <end position="329"/>
    </location>
</feature>
<name>A0A8J0U683_XENLA</name>
<dbReference type="PRINTS" id="PR00722">
    <property type="entry name" value="CHYMOTRYPSIN"/>
</dbReference>
<dbReference type="CTD" id="108703949"/>
<feature type="transmembrane region" description="Helical" evidence="3">
    <location>
        <begin position="306"/>
        <end position="326"/>
    </location>
</feature>
<dbReference type="GeneID" id="108703949"/>
<feature type="domain" description="Peptidase S1" evidence="5">
    <location>
        <begin position="30"/>
        <end position="271"/>
    </location>
</feature>
<evidence type="ECO:0000313" key="7">
    <source>
        <dbReference type="RefSeq" id="XP_018095750.1"/>
    </source>
</evidence>
<dbReference type="AlphaFoldDB" id="A0A8J0U683"/>
<dbReference type="FunFam" id="2.40.10.10:FF:000039">
    <property type="entry name" value="Brain-specific serine protease 4"/>
    <property type="match status" value="1"/>
</dbReference>
<evidence type="ECO:0000256" key="3">
    <source>
        <dbReference type="SAM" id="Phobius"/>
    </source>
</evidence>
<keyword evidence="1" id="KW-1015">Disulfide bond</keyword>
<dbReference type="InterPro" id="IPR033116">
    <property type="entry name" value="TRYPSIN_SER"/>
</dbReference>
<dbReference type="OrthoDB" id="10002959at2759"/>
<evidence type="ECO:0000256" key="4">
    <source>
        <dbReference type="SAM" id="SignalP"/>
    </source>
</evidence>